<dbReference type="PANTHER" id="PTHR10362">
    <property type="entry name" value="HISTIDINE AMMONIA-LYASE"/>
    <property type="match status" value="1"/>
</dbReference>
<dbReference type="Gene3D" id="1.10.274.20">
    <property type="entry name" value="Phenylalanine ammonia-lyase 1, domain 3"/>
    <property type="match status" value="1"/>
</dbReference>
<dbReference type="Pfam" id="PF00221">
    <property type="entry name" value="Lyase_aromatic"/>
    <property type="match status" value="1"/>
</dbReference>
<sequence length="728" mass="77983">MVLDELRDSTLRRAKGDLVDPTLPPLKLEHAVSDEDTMLRRLIQSEREIARFKNGQAVIVDGHTLTTAGVVAAARYRSAIELDNCNQVKDGISKSRKVISDKVESGTSVYGLSTGFGGSADTRTDKPLLLGHALLQHQHVGVLPTSTTKPVEVLPVLDPLSSTAMPEAWVRGAMLVRMNSLIRGHSGVRWELLEKMKEVFMANITPVVPIRSSISASGDLSPLSYIAGTLVGNPSIKVFHGAPSFSARQVTSSAEALSQSGIEPLSLASKEHLGILNGTAFSASVAALAIHDAMQLTLLSQVCTAMGTEALRGSRGSYAPFIHAVARPHPGQVECAQNIWNLLQGSQLAHMHEEEVSLSEDRYSLRQDRYPLRTSPQFLGPQIEDILSALNSVTLECNSTTDNPLIDGDTGHIHHGGNFQAMAVTNAMEKTRLALHHIGKLMFAQSTELANPTMNNGLPPSLAASDPSLNYHGKGVDIATAAYVAELGHLAAPVSTHIQSAEMHNQAVNSLALISARSTLNAVQVLTMLMASYLYLLCQALDLRAMQIEFDRGLEAIVNDELGSSFSGVDASLSSQILNVMLQTLEKTTTMDNADRMTSAASSTSTLLLSSIAASSLNSSDKGAAMSHITEFQTRVATKAAALQEQLRKEFLSGKRGPAPAAQFLGKTKVMYHFVRANLGVRMHGSENHGGFINGIGHDEVTIGQNISTIYEAIRDGKLGTVAVSLFQ</sequence>
<accession>A0A5C3KPX3</accession>
<dbReference type="PROSITE" id="PS00488">
    <property type="entry name" value="PAL_HISTIDASE"/>
    <property type="match status" value="1"/>
</dbReference>
<evidence type="ECO:0000256" key="2">
    <source>
        <dbReference type="RuleBase" id="RU003954"/>
    </source>
</evidence>
<name>A0A5C3KPX3_COPMA</name>
<dbReference type="GO" id="GO:0016841">
    <property type="term" value="F:ammonia-lyase activity"/>
    <property type="evidence" value="ECO:0007669"/>
    <property type="project" value="InterPro"/>
</dbReference>
<keyword evidence="4" id="KW-1185">Reference proteome</keyword>
<dbReference type="GO" id="GO:0005737">
    <property type="term" value="C:cytoplasm"/>
    <property type="evidence" value="ECO:0007669"/>
    <property type="project" value="InterPro"/>
</dbReference>
<evidence type="ECO:0000256" key="1">
    <source>
        <dbReference type="ARBA" id="ARBA00007238"/>
    </source>
</evidence>
<proteinExistence type="inferred from homology"/>
<dbReference type="STRING" id="230819.A0A5C3KPX3"/>
<dbReference type="Gene3D" id="1.10.275.10">
    <property type="entry name" value="Fumarase/aspartase (N-terminal domain)"/>
    <property type="match status" value="1"/>
</dbReference>
<dbReference type="SUPFAM" id="SSF48557">
    <property type="entry name" value="L-aspartase-like"/>
    <property type="match status" value="1"/>
</dbReference>
<dbReference type="InterPro" id="IPR008948">
    <property type="entry name" value="L-Aspartase-like"/>
</dbReference>
<dbReference type="InterPro" id="IPR005922">
    <property type="entry name" value="Phe_NH3-lyase"/>
</dbReference>
<dbReference type="Proteomes" id="UP000307440">
    <property type="component" value="Unassembled WGS sequence"/>
</dbReference>
<dbReference type="SMR" id="A0A5C3KPX3"/>
<gene>
    <name evidence="3" type="ORF">FA15DRAFT_671351</name>
</gene>
<dbReference type="GO" id="GO:0006559">
    <property type="term" value="P:L-phenylalanine catabolic process"/>
    <property type="evidence" value="ECO:0007669"/>
    <property type="project" value="InterPro"/>
</dbReference>
<dbReference type="NCBIfam" id="TIGR01226">
    <property type="entry name" value="phe_am_lyase"/>
    <property type="match status" value="1"/>
</dbReference>
<reference evidence="3 4" key="1">
    <citation type="journal article" date="2019" name="Nat. Ecol. Evol.">
        <title>Megaphylogeny resolves global patterns of mushroom evolution.</title>
        <authorList>
            <person name="Varga T."/>
            <person name="Krizsan K."/>
            <person name="Foldi C."/>
            <person name="Dima B."/>
            <person name="Sanchez-Garcia M."/>
            <person name="Sanchez-Ramirez S."/>
            <person name="Szollosi G.J."/>
            <person name="Szarkandi J.G."/>
            <person name="Papp V."/>
            <person name="Albert L."/>
            <person name="Andreopoulos W."/>
            <person name="Angelini C."/>
            <person name="Antonin V."/>
            <person name="Barry K.W."/>
            <person name="Bougher N.L."/>
            <person name="Buchanan P."/>
            <person name="Buyck B."/>
            <person name="Bense V."/>
            <person name="Catcheside P."/>
            <person name="Chovatia M."/>
            <person name="Cooper J."/>
            <person name="Damon W."/>
            <person name="Desjardin D."/>
            <person name="Finy P."/>
            <person name="Geml J."/>
            <person name="Haridas S."/>
            <person name="Hughes K."/>
            <person name="Justo A."/>
            <person name="Karasinski D."/>
            <person name="Kautmanova I."/>
            <person name="Kiss B."/>
            <person name="Kocsube S."/>
            <person name="Kotiranta H."/>
            <person name="LaButti K.M."/>
            <person name="Lechner B.E."/>
            <person name="Liimatainen K."/>
            <person name="Lipzen A."/>
            <person name="Lukacs Z."/>
            <person name="Mihaltcheva S."/>
            <person name="Morgado L.N."/>
            <person name="Niskanen T."/>
            <person name="Noordeloos M.E."/>
            <person name="Ohm R.A."/>
            <person name="Ortiz-Santana B."/>
            <person name="Ovrebo C."/>
            <person name="Racz N."/>
            <person name="Riley R."/>
            <person name="Savchenko A."/>
            <person name="Shiryaev A."/>
            <person name="Soop K."/>
            <person name="Spirin V."/>
            <person name="Szebenyi C."/>
            <person name="Tomsovsky M."/>
            <person name="Tulloss R.E."/>
            <person name="Uehling J."/>
            <person name="Grigoriev I.V."/>
            <person name="Vagvolgyi C."/>
            <person name="Papp T."/>
            <person name="Martin F.M."/>
            <person name="Miettinen O."/>
            <person name="Hibbett D.S."/>
            <person name="Nagy L.G."/>
        </authorList>
    </citation>
    <scope>NUCLEOTIDE SEQUENCE [LARGE SCALE GENOMIC DNA]</scope>
    <source>
        <strain evidence="3 4">CBS 121175</strain>
    </source>
</reference>
<evidence type="ECO:0000313" key="4">
    <source>
        <dbReference type="Proteomes" id="UP000307440"/>
    </source>
</evidence>
<dbReference type="InterPro" id="IPR001106">
    <property type="entry name" value="Aromatic_Lyase"/>
</dbReference>
<dbReference type="InterPro" id="IPR024083">
    <property type="entry name" value="Fumarase/histidase_N"/>
</dbReference>
<evidence type="ECO:0000313" key="3">
    <source>
        <dbReference type="EMBL" id="TFK22559.1"/>
    </source>
</evidence>
<dbReference type="InterPro" id="IPR023144">
    <property type="entry name" value="Phe_NH3-lyase_shielding_dom_sf"/>
</dbReference>
<dbReference type="AlphaFoldDB" id="A0A5C3KPX3"/>
<keyword evidence="2 3" id="KW-0456">Lyase</keyword>
<protein>
    <submittedName>
        <fullName evidence="3">Phenylalanine ammonium lyase</fullName>
    </submittedName>
</protein>
<dbReference type="OrthoDB" id="10051290at2759"/>
<comment type="similarity">
    <text evidence="1 2">Belongs to the PAL/histidase family.</text>
</comment>
<dbReference type="Gene3D" id="1.20.200.10">
    <property type="entry name" value="Fumarase/aspartase (Central domain)"/>
    <property type="match status" value="1"/>
</dbReference>
<dbReference type="EMBL" id="ML210237">
    <property type="protein sequence ID" value="TFK22559.1"/>
    <property type="molecule type" value="Genomic_DNA"/>
</dbReference>
<dbReference type="InterPro" id="IPR022313">
    <property type="entry name" value="Phe/His_NH3-lyase_AS"/>
</dbReference>
<organism evidence="3 4">
    <name type="scientific">Coprinopsis marcescibilis</name>
    <name type="common">Agaric fungus</name>
    <name type="synonym">Psathyrella marcescibilis</name>
    <dbReference type="NCBI Taxonomy" id="230819"/>
    <lineage>
        <taxon>Eukaryota</taxon>
        <taxon>Fungi</taxon>
        <taxon>Dikarya</taxon>
        <taxon>Basidiomycota</taxon>
        <taxon>Agaricomycotina</taxon>
        <taxon>Agaricomycetes</taxon>
        <taxon>Agaricomycetidae</taxon>
        <taxon>Agaricales</taxon>
        <taxon>Agaricineae</taxon>
        <taxon>Psathyrellaceae</taxon>
        <taxon>Coprinopsis</taxon>
    </lineage>
</organism>
<dbReference type="CDD" id="cd00332">
    <property type="entry name" value="PAL-HAL"/>
    <property type="match status" value="1"/>
</dbReference>